<accession>A0A388T4M3</accession>
<name>A0A388T4M3_9ACTN</name>
<organism evidence="3 4">
    <name type="scientific">Streptomyces spongiicola</name>
    <dbReference type="NCBI Taxonomy" id="1690221"/>
    <lineage>
        <taxon>Bacteria</taxon>
        <taxon>Bacillati</taxon>
        <taxon>Actinomycetota</taxon>
        <taxon>Actinomycetes</taxon>
        <taxon>Kitasatosporales</taxon>
        <taxon>Streptomycetaceae</taxon>
        <taxon>Streptomyces</taxon>
    </lineage>
</organism>
<sequence length="88" mass="8143">MRAASPRGALVLAAVAATAALLAGCGPGAQEAGDGGPAPAGTGPASPGTDSEPGATDGDGELARMEELVNGAESAAGVADRDAASDPE</sequence>
<evidence type="ECO:0000313" key="4">
    <source>
        <dbReference type="Proteomes" id="UP000265354"/>
    </source>
</evidence>
<evidence type="ECO:0000256" key="2">
    <source>
        <dbReference type="SAM" id="SignalP"/>
    </source>
</evidence>
<feature type="region of interest" description="Disordered" evidence="1">
    <location>
        <begin position="25"/>
        <end position="60"/>
    </location>
</feature>
<proteinExistence type="predicted"/>
<protein>
    <submittedName>
        <fullName evidence="3">Uncharacterized protein</fullName>
    </submittedName>
</protein>
<dbReference type="AlphaFoldDB" id="A0A388T4M3"/>
<dbReference type="Proteomes" id="UP000265354">
    <property type="component" value="Unassembled WGS sequence"/>
</dbReference>
<reference evidence="3 4" key="1">
    <citation type="submission" date="2018-07" db="EMBL/GenBank/DDBJ databases">
        <title>Whole Genome Shotgun Sequence of Streptomyces spongiicola strain 531S.</title>
        <authorList>
            <person name="Dohra H."/>
            <person name="Kodani S."/>
        </authorList>
    </citation>
    <scope>NUCLEOTIDE SEQUENCE [LARGE SCALE GENOMIC DNA]</scope>
    <source>
        <strain evidence="3 4">531S</strain>
    </source>
</reference>
<feature type="compositionally biased region" description="Low complexity" evidence="1">
    <location>
        <begin position="39"/>
        <end position="48"/>
    </location>
</feature>
<evidence type="ECO:0000313" key="3">
    <source>
        <dbReference type="EMBL" id="GBQ03476.1"/>
    </source>
</evidence>
<gene>
    <name evidence="3" type="ORF">SSP531S_49510</name>
</gene>
<dbReference type="RefSeq" id="WP_116428689.1">
    <property type="nucleotide sequence ID" value="NZ_BGZL01000018.1"/>
</dbReference>
<feature type="chain" id="PRO_5038728311" evidence="2">
    <location>
        <begin position="20"/>
        <end position="88"/>
    </location>
</feature>
<evidence type="ECO:0000256" key="1">
    <source>
        <dbReference type="SAM" id="MobiDB-lite"/>
    </source>
</evidence>
<comment type="caution">
    <text evidence="3">The sequence shown here is derived from an EMBL/GenBank/DDBJ whole genome shotgun (WGS) entry which is preliminary data.</text>
</comment>
<dbReference type="EMBL" id="BGZL01000018">
    <property type="protein sequence ID" value="GBQ03476.1"/>
    <property type="molecule type" value="Genomic_DNA"/>
</dbReference>
<feature type="signal peptide" evidence="2">
    <location>
        <begin position="1"/>
        <end position="19"/>
    </location>
</feature>
<dbReference type="PROSITE" id="PS51257">
    <property type="entry name" value="PROKAR_LIPOPROTEIN"/>
    <property type="match status" value="1"/>
</dbReference>
<keyword evidence="2" id="KW-0732">Signal</keyword>